<gene>
    <name evidence="1" type="ORF">B7R77_20890</name>
</gene>
<dbReference type="NCBIfam" id="TIGR02243">
    <property type="entry name" value="putative baseplate assembly protein"/>
    <property type="match status" value="1"/>
</dbReference>
<dbReference type="InterPro" id="IPR011749">
    <property type="entry name" value="CHP02243"/>
</dbReference>
<proteinExistence type="predicted"/>
<sequence>MPLPKPTLDNRRYDQLVSEGRALIPRQAPAWTDQNASDPGITLVELGAWLAEQNIYRFDRVSDETLRAFVRLVGIEPRMPAVARTVVSVVNGNAAGVALPARMQLTDAASTPRFESTRELFVSPSHLISVMTGGNTLTDASAASLALAPFDAFGGQPRPGHALYLGFDQALDAPGATLSLYVWTHHWRADAATRAALQAEHDTLTAHAKPHCPPPDWRLHYRVRTVWEFHTGGGQWQPLAEVEDETRALSLSGFVRFSAPTAHQPLVAGGPFFIRCRIVHGRFECPPRLLRVSFNALPCEHAISISETGIGLARGHAQAAFDLGQAPVVAGSIQLRLDDGAGQVQSDWTEAPDFERAGPFDKVFTLEPERGLIRSGDGLRAAILPAGFRLFAAWRVGGGPEGNLAAATLAGLPANPHNTARLPALAALTKPLTVMQDFPATGGAVRETLGAAQARAFDLASTVDKAVTLADIERLALATPGVPVARVRAVTGLDARLPCFPAPGVTTLIVIPPCPRRAPLPSRDLLDAVERWLEPRRLVTSEIHAIAPSYRRVGVSATLHLACEAEPAAVLRSAIARIRTFFDPLEGGSEGTGWPFGRTVYRTEVMALLVNVDGVRSVTGLGLLSGADTAGGCGCGCGSSACDSCSGSCGCKDVAGGGAGDAGGRCDNVILCPHELVIVGALRLSIVSDIGGHLRRSDAHECEQV</sequence>
<organism evidence="1 2">
    <name type="scientific">Ralstonia solanacearum K60</name>
    <dbReference type="NCBI Taxonomy" id="1091042"/>
    <lineage>
        <taxon>Bacteria</taxon>
        <taxon>Pseudomonadati</taxon>
        <taxon>Pseudomonadota</taxon>
        <taxon>Betaproteobacteria</taxon>
        <taxon>Burkholderiales</taxon>
        <taxon>Burkholderiaceae</taxon>
        <taxon>Ralstonia</taxon>
        <taxon>Ralstonia solanacearum species complex</taxon>
    </lineage>
</organism>
<dbReference type="Proteomes" id="UP000216164">
    <property type="component" value="Unassembled WGS sequence"/>
</dbReference>
<protein>
    <submittedName>
        <fullName evidence="1">Baseplate assembly protein</fullName>
    </submittedName>
</protein>
<dbReference type="EMBL" id="NCTK01000002">
    <property type="protein sequence ID" value="OYQ09383.1"/>
    <property type="molecule type" value="Genomic_DNA"/>
</dbReference>
<name>A0AAP8D1S9_RALSL</name>
<comment type="caution">
    <text evidence="1">The sequence shown here is derived from an EMBL/GenBank/DDBJ whole genome shotgun (WGS) entry which is preliminary data.</text>
</comment>
<evidence type="ECO:0000313" key="1">
    <source>
        <dbReference type="EMBL" id="OYQ09383.1"/>
    </source>
</evidence>
<accession>A0AAP8D1S9</accession>
<evidence type="ECO:0000313" key="2">
    <source>
        <dbReference type="Proteomes" id="UP000216164"/>
    </source>
</evidence>
<dbReference type="AlphaFoldDB" id="A0AAP8D1S9"/>
<reference evidence="1 2" key="1">
    <citation type="submission" date="2017-04" db="EMBL/GenBank/DDBJ databases">
        <title>Genome Announcement: Closed genomes of Ralstonia solanacearum strains K60, UW551, and UW700.</title>
        <authorList>
            <person name="Hayes M."/>
            <person name="Macintyre A.M."/>
            <person name="Allen C."/>
        </authorList>
    </citation>
    <scope>NUCLEOTIDE SEQUENCE [LARGE SCALE GENOMIC DNA]</scope>
    <source>
        <strain evidence="1 2">UW25</strain>
    </source>
</reference>